<proteinExistence type="predicted"/>
<dbReference type="Proteomes" id="UP000189055">
    <property type="component" value="Plasmid pAC1084_1"/>
</dbReference>
<gene>
    <name evidence="1" type="ORF">A0U91_16525</name>
</gene>
<dbReference type="EMBL" id="CP014688">
    <property type="protein sequence ID" value="AQT06613.1"/>
    <property type="molecule type" value="Genomic_DNA"/>
</dbReference>
<evidence type="ECO:0000313" key="1">
    <source>
        <dbReference type="EMBL" id="AQT06613.1"/>
    </source>
</evidence>
<organism evidence="1 2">
    <name type="scientific">Acetobacter persici</name>
    <dbReference type="NCBI Taxonomy" id="1076596"/>
    <lineage>
        <taxon>Bacteria</taxon>
        <taxon>Pseudomonadati</taxon>
        <taxon>Pseudomonadota</taxon>
        <taxon>Alphaproteobacteria</taxon>
        <taxon>Acetobacterales</taxon>
        <taxon>Acetobacteraceae</taxon>
        <taxon>Acetobacter</taxon>
    </lineage>
</organism>
<dbReference type="AlphaFoldDB" id="A0A1U9LJI0"/>
<keyword evidence="1" id="KW-0614">Plasmid</keyword>
<accession>A0A1U9LJI0</accession>
<geneLocation type="plasmid" evidence="2">
    <name>pac1084_1</name>
</geneLocation>
<name>A0A1U9LJI0_9PROT</name>
<dbReference type="KEGG" id="aper:A0U91_16525"/>
<protein>
    <submittedName>
        <fullName evidence="1">Uncharacterized protein</fullName>
    </submittedName>
</protein>
<reference evidence="1 2" key="1">
    <citation type="submission" date="2016-03" db="EMBL/GenBank/DDBJ databases">
        <title>Acetic acid bacteria sequencing.</title>
        <authorList>
            <person name="Brandt J."/>
            <person name="Jakob F."/>
            <person name="Vogel R.F."/>
        </authorList>
    </citation>
    <scope>NUCLEOTIDE SEQUENCE [LARGE SCALE GENOMIC DNA]</scope>
    <source>
        <strain evidence="1 2">TMW2.1084</strain>
        <plasmid evidence="2">pac1084_1</plasmid>
    </source>
</reference>
<sequence length="112" mass="12397">MFNRKADTTAYAEGPPGVCGVVVMLISPEGRVEATSSDFDRSGYGGFKLSASQLIRCKRSLARTLAEQSMSTALFEALDGHTLDTILEDTYKKGWVRHIVYIGHKNPEEDER</sequence>
<evidence type="ECO:0000313" key="2">
    <source>
        <dbReference type="Proteomes" id="UP000189055"/>
    </source>
</evidence>